<proteinExistence type="predicted"/>
<keyword evidence="3" id="KW-1185">Reference proteome</keyword>
<protein>
    <submittedName>
        <fullName evidence="2">Uncharacterized protein</fullName>
    </submittedName>
</protein>
<organism evidence="2 3">
    <name type="scientific">Mucilaginibacter pineti</name>
    <dbReference type="NCBI Taxonomy" id="1391627"/>
    <lineage>
        <taxon>Bacteria</taxon>
        <taxon>Pseudomonadati</taxon>
        <taxon>Bacteroidota</taxon>
        <taxon>Sphingobacteriia</taxon>
        <taxon>Sphingobacteriales</taxon>
        <taxon>Sphingobacteriaceae</taxon>
        <taxon>Mucilaginibacter</taxon>
    </lineage>
</organism>
<dbReference type="STRING" id="1391627.SAMN05216464_11835"/>
<feature type="compositionally biased region" description="Basic and acidic residues" evidence="1">
    <location>
        <begin position="103"/>
        <end position="121"/>
    </location>
</feature>
<dbReference type="Proteomes" id="UP000199072">
    <property type="component" value="Unassembled WGS sequence"/>
</dbReference>
<dbReference type="RefSeq" id="WP_091155425.1">
    <property type="nucleotide sequence ID" value="NZ_FNAI01000018.1"/>
</dbReference>
<name>A0A1G7L4T3_9SPHI</name>
<evidence type="ECO:0000313" key="3">
    <source>
        <dbReference type="Proteomes" id="UP000199072"/>
    </source>
</evidence>
<dbReference type="AlphaFoldDB" id="A0A1G7L4T3"/>
<dbReference type="EMBL" id="FNAI01000018">
    <property type="protein sequence ID" value="SDF44401.1"/>
    <property type="molecule type" value="Genomic_DNA"/>
</dbReference>
<evidence type="ECO:0000313" key="2">
    <source>
        <dbReference type="EMBL" id="SDF44401.1"/>
    </source>
</evidence>
<dbReference type="OrthoDB" id="9794834at2"/>
<accession>A0A1G7L4T3</accession>
<feature type="region of interest" description="Disordered" evidence="1">
    <location>
        <begin position="90"/>
        <end position="121"/>
    </location>
</feature>
<gene>
    <name evidence="2" type="ORF">SAMN05216464_11835</name>
</gene>
<evidence type="ECO:0000256" key="1">
    <source>
        <dbReference type="SAM" id="MobiDB-lite"/>
    </source>
</evidence>
<sequence length="121" mass="13791">MYPINNDNINEREDPEFDHSLYESLKKAGYAFPENEEDIERLLDNFKKAKCVAPADFDNPLTILKDGFLSVTADFNTSRDDEIDANLAQAAREGGSIEEDVDSQMKKDRKAAEDERRNSKD</sequence>
<reference evidence="2 3" key="1">
    <citation type="submission" date="2016-10" db="EMBL/GenBank/DDBJ databases">
        <authorList>
            <person name="de Groot N.N."/>
        </authorList>
    </citation>
    <scope>NUCLEOTIDE SEQUENCE [LARGE SCALE GENOMIC DNA]</scope>
    <source>
        <strain evidence="2 3">47C3B</strain>
    </source>
</reference>